<evidence type="ECO:0000313" key="2">
    <source>
        <dbReference type="EMBL" id="KAJ3092843.1"/>
    </source>
</evidence>
<proteinExistence type="predicted"/>
<feature type="transmembrane region" description="Helical" evidence="1">
    <location>
        <begin position="57"/>
        <end position="81"/>
    </location>
</feature>
<keyword evidence="3" id="KW-1185">Reference proteome</keyword>
<evidence type="ECO:0000256" key="1">
    <source>
        <dbReference type="SAM" id="Phobius"/>
    </source>
</evidence>
<protein>
    <submittedName>
        <fullName evidence="2">Uncharacterized protein</fullName>
    </submittedName>
</protein>
<gene>
    <name evidence="2" type="ORF">HK100_006827</name>
</gene>
<organism evidence="2 3">
    <name type="scientific">Physocladia obscura</name>
    <dbReference type="NCBI Taxonomy" id="109957"/>
    <lineage>
        <taxon>Eukaryota</taxon>
        <taxon>Fungi</taxon>
        <taxon>Fungi incertae sedis</taxon>
        <taxon>Chytridiomycota</taxon>
        <taxon>Chytridiomycota incertae sedis</taxon>
        <taxon>Chytridiomycetes</taxon>
        <taxon>Chytridiales</taxon>
        <taxon>Chytriomycetaceae</taxon>
        <taxon>Physocladia</taxon>
    </lineage>
</organism>
<name>A0AAD5XBH3_9FUNG</name>
<dbReference type="AlphaFoldDB" id="A0AAD5XBH3"/>
<keyword evidence="1" id="KW-0812">Transmembrane</keyword>
<dbReference type="EMBL" id="JADGJH010003189">
    <property type="protein sequence ID" value="KAJ3092843.1"/>
    <property type="molecule type" value="Genomic_DNA"/>
</dbReference>
<feature type="transmembrane region" description="Helical" evidence="1">
    <location>
        <begin position="141"/>
        <end position="164"/>
    </location>
</feature>
<reference evidence="2" key="1">
    <citation type="submission" date="2020-05" db="EMBL/GenBank/DDBJ databases">
        <title>Phylogenomic resolution of chytrid fungi.</title>
        <authorList>
            <person name="Stajich J.E."/>
            <person name="Amses K."/>
            <person name="Simmons R."/>
            <person name="Seto K."/>
            <person name="Myers J."/>
            <person name="Bonds A."/>
            <person name="Quandt C.A."/>
            <person name="Barry K."/>
            <person name="Liu P."/>
            <person name="Grigoriev I."/>
            <person name="Longcore J.E."/>
            <person name="James T.Y."/>
        </authorList>
    </citation>
    <scope>NUCLEOTIDE SEQUENCE</scope>
    <source>
        <strain evidence="2">JEL0513</strain>
    </source>
</reference>
<sequence length="175" mass="17882">MGLSDTQVLGVAGGISAVSMAALLVQILYAVSAGVDTAAGVGPSNKWKNWVDWRLKLSGLAVAVATAVASMAWLGALSLALTDTDTTVVLSSTATAALALRSVAESLNSATAAIITVLVVRGWSRISVISAAPWFTSSALYVLQVSIPCLCLIAQAGTVVSHFLPETNIRAISLL</sequence>
<comment type="caution">
    <text evidence="2">The sequence shown here is derived from an EMBL/GenBank/DDBJ whole genome shotgun (WGS) entry which is preliminary data.</text>
</comment>
<feature type="transmembrane region" description="Helical" evidence="1">
    <location>
        <begin position="12"/>
        <end position="36"/>
    </location>
</feature>
<keyword evidence="1" id="KW-0472">Membrane</keyword>
<feature type="non-terminal residue" evidence="2">
    <location>
        <position position="175"/>
    </location>
</feature>
<evidence type="ECO:0000313" key="3">
    <source>
        <dbReference type="Proteomes" id="UP001211907"/>
    </source>
</evidence>
<dbReference type="Proteomes" id="UP001211907">
    <property type="component" value="Unassembled WGS sequence"/>
</dbReference>
<keyword evidence="1" id="KW-1133">Transmembrane helix</keyword>
<feature type="transmembrane region" description="Helical" evidence="1">
    <location>
        <begin position="111"/>
        <end position="135"/>
    </location>
</feature>
<accession>A0AAD5XBH3</accession>